<feature type="transmembrane region" description="Helical" evidence="1">
    <location>
        <begin position="118"/>
        <end position="136"/>
    </location>
</feature>
<keyword evidence="1" id="KW-1133">Transmembrane helix</keyword>
<dbReference type="STRING" id="1797259.A2989_02370"/>
<sequence length="708" mass="81717">MRKHKTLLFITLILAINFVAYHAWFWGNNILTYGDWGTAFPETLREYLSLPQIWTSSTSFGGINLGLTFGPKLLFNGLLASFNVPSQLNDKLTYFWPTVIFSSLGFFFLGRKILKSDIAGFFSSIIFSFSVVTIGIRTGHLTIASAQAFAPFVILFLIRTLELKRTRDAVITGLLGYVVSFNEFRVFYVLALVILLYFVYYSWAIEKRTGQLIKNSLLLLPIFAIIGLLNFYWVVGFKSISPGAIGGLGFLGRQLFGSGNYDILKSLTTWNIWWTGSFQAFSVQPTPVYFWFIPLLAVLGLVVNRGNKNIVFMGLVSLIGIFLAKQSSHPFTGFYLWLYRHFPGFSAFREASKFFFLIILGYSILIAGLVDWLWRKKLYYPKHVVGRYVLTFSIATLFLWNAKPLITGEIKSVFIPRQIPADYLVFKDFTLSQPDYFRTIWVPTYSKWGIFTNNHPKLSAIDLVNSDWKPLTEEFRETSTRITEQEVVLDLLKSKEADNLLDYSSIRYVVIPLADIKNEDDFFAYYGKRQTYLDEINKLSYLKPINIGTQELLVFENAGYKPHIYLSNDPGEITYQTSSPTQVSLKLENIKIPVYLNYTDKFHPDWKIRIGKFNWREIFFQKDYFLPEKYHTENPAQFNSFLVDPEYLINNYPPSSYHINPDGSMNVSVTMYFRPQAYQNLGLIVSAMTFFTCLFYLFLVQPIRISNP</sequence>
<dbReference type="Proteomes" id="UP000177080">
    <property type="component" value="Unassembled WGS sequence"/>
</dbReference>
<name>A0A1F4ZAN0_9BACT</name>
<organism evidence="2 3">
    <name type="scientific">Candidatus Amesbacteria bacterium RIFCSPLOWO2_01_FULL_48_25</name>
    <dbReference type="NCBI Taxonomy" id="1797259"/>
    <lineage>
        <taxon>Bacteria</taxon>
        <taxon>Candidatus Amesiibacteriota</taxon>
    </lineage>
</organism>
<evidence type="ECO:0000256" key="1">
    <source>
        <dbReference type="SAM" id="Phobius"/>
    </source>
</evidence>
<keyword evidence="1" id="KW-0812">Transmembrane</keyword>
<evidence type="ECO:0000313" key="2">
    <source>
        <dbReference type="EMBL" id="OGD03450.1"/>
    </source>
</evidence>
<dbReference type="AlphaFoldDB" id="A0A1F4ZAN0"/>
<proteinExistence type="predicted"/>
<accession>A0A1F4ZAN0</accession>
<feature type="transmembrane region" description="Helical" evidence="1">
    <location>
        <begin position="286"/>
        <end position="303"/>
    </location>
</feature>
<feature type="transmembrane region" description="Helical" evidence="1">
    <location>
        <begin position="7"/>
        <end position="26"/>
    </location>
</feature>
<dbReference type="EMBL" id="MEXN01000006">
    <property type="protein sequence ID" value="OGD03450.1"/>
    <property type="molecule type" value="Genomic_DNA"/>
</dbReference>
<feature type="transmembrane region" description="Helical" evidence="1">
    <location>
        <begin position="310"/>
        <end position="328"/>
    </location>
</feature>
<feature type="transmembrane region" description="Helical" evidence="1">
    <location>
        <begin position="187"/>
        <end position="205"/>
    </location>
</feature>
<feature type="transmembrane region" description="Helical" evidence="1">
    <location>
        <begin position="217"/>
        <end position="235"/>
    </location>
</feature>
<protein>
    <recommendedName>
        <fullName evidence="4">Membrane protein 6-pyruvoyl-tetrahydropterin synthase-related domain-containing protein</fullName>
    </recommendedName>
</protein>
<feature type="transmembrane region" description="Helical" evidence="1">
    <location>
        <begin position="94"/>
        <end position="111"/>
    </location>
</feature>
<reference evidence="2 3" key="1">
    <citation type="journal article" date="2016" name="Nat. Commun.">
        <title>Thousands of microbial genomes shed light on interconnected biogeochemical processes in an aquifer system.</title>
        <authorList>
            <person name="Anantharaman K."/>
            <person name="Brown C.T."/>
            <person name="Hug L.A."/>
            <person name="Sharon I."/>
            <person name="Castelle C.J."/>
            <person name="Probst A.J."/>
            <person name="Thomas B.C."/>
            <person name="Singh A."/>
            <person name="Wilkins M.J."/>
            <person name="Karaoz U."/>
            <person name="Brodie E.L."/>
            <person name="Williams K.H."/>
            <person name="Hubbard S.S."/>
            <person name="Banfield J.F."/>
        </authorList>
    </citation>
    <scope>NUCLEOTIDE SEQUENCE [LARGE SCALE GENOMIC DNA]</scope>
</reference>
<comment type="caution">
    <text evidence="2">The sequence shown here is derived from an EMBL/GenBank/DDBJ whole genome shotgun (WGS) entry which is preliminary data.</text>
</comment>
<gene>
    <name evidence="2" type="ORF">A2989_02370</name>
</gene>
<evidence type="ECO:0008006" key="4">
    <source>
        <dbReference type="Google" id="ProtNLM"/>
    </source>
</evidence>
<keyword evidence="1" id="KW-0472">Membrane</keyword>
<evidence type="ECO:0000313" key="3">
    <source>
        <dbReference type="Proteomes" id="UP000177080"/>
    </source>
</evidence>
<feature type="transmembrane region" description="Helical" evidence="1">
    <location>
        <begin position="681"/>
        <end position="700"/>
    </location>
</feature>
<feature type="transmembrane region" description="Helical" evidence="1">
    <location>
        <begin position="354"/>
        <end position="373"/>
    </location>
</feature>